<dbReference type="EMBL" id="FOHN01000017">
    <property type="protein sequence ID" value="SET36873.1"/>
    <property type="molecule type" value="Genomic_DNA"/>
</dbReference>
<evidence type="ECO:0000256" key="2">
    <source>
        <dbReference type="ARBA" id="ARBA00022723"/>
    </source>
</evidence>
<sequence>MQDNFELNGLKVKVLIVGMVQTNCYVLSNVHSKKAVVVDPGDQGKRILSYLREEGLELEGILLTHGHFDHIMAVKDILENYHVPVYAFEEEQDLLEDARLNCSVQMGRMATVMGAFYKKANDTFEAAGFPVKLIGTPGHTKGSCCFYFEKNGCLFSGDTLFMESVGRTDLPTGNGQRIVESVRSLMNLPADTIVFTGHGEATTIKYESANNPFLHGWE</sequence>
<keyword evidence="7" id="KW-1185">Reference proteome</keyword>
<organism evidence="6 7">
    <name type="scientific">[Clostridium] polysaccharolyticum</name>
    <dbReference type="NCBI Taxonomy" id="29364"/>
    <lineage>
        <taxon>Bacteria</taxon>
        <taxon>Bacillati</taxon>
        <taxon>Bacillota</taxon>
        <taxon>Clostridia</taxon>
        <taxon>Lachnospirales</taxon>
        <taxon>Lachnospiraceae</taxon>
    </lineage>
</organism>
<dbReference type="RefSeq" id="WP_092478288.1">
    <property type="nucleotide sequence ID" value="NZ_FOHN01000017.1"/>
</dbReference>
<dbReference type="InterPro" id="IPR001279">
    <property type="entry name" value="Metallo-B-lactamas"/>
</dbReference>
<name>A0A1I0DW79_9FIRM</name>
<dbReference type="GO" id="GO:0016787">
    <property type="term" value="F:hydrolase activity"/>
    <property type="evidence" value="ECO:0007669"/>
    <property type="project" value="UniProtKB-KW"/>
</dbReference>
<dbReference type="PANTHER" id="PTHR46233:SF3">
    <property type="entry name" value="HYDROXYACYLGLUTATHIONE HYDROLASE GLOC"/>
    <property type="match status" value="1"/>
</dbReference>
<proteinExistence type="predicted"/>
<dbReference type="GO" id="GO:0046872">
    <property type="term" value="F:metal ion binding"/>
    <property type="evidence" value="ECO:0007669"/>
    <property type="project" value="UniProtKB-KW"/>
</dbReference>
<dbReference type="PANTHER" id="PTHR46233">
    <property type="entry name" value="HYDROXYACYLGLUTATHIONE HYDROLASE GLOC"/>
    <property type="match status" value="1"/>
</dbReference>
<accession>A0A1I0DW79</accession>
<dbReference type="Proteomes" id="UP000199800">
    <property type="component" value="Unassembled WGS sequence"/>
</dbReference>
<evidence type="ECO:0000256" key="3">
    <source>
        <dbReference type="ARBA" id="ARBA00022801"/>
    </source>
</evidence>
<dbReference type="Pfam" id="PF00753">
    <property type="entry name" value="Lactamase_B"/>
    <property type="match status" value="1"/>
</dbReference>
<dbReference type="OrthoDB" id="9802248at2"/>
<evidence type="ECO:0000313" key="7">
    <source>
        <dbReference type="Proteomes" id="UP000199800"/>
    </source>
</evidence>
<dbReference type="AlphaFoldDB" id="A0A1I0DW79"/>
<gene>
    <name evidence="6" type="ORF">SAMN04487772_11712</name>
</gene>
<protein>
    <submittedName>
        <fullName evidence="6">Glyoxylase, beta-lactamase superfamily II</fullName>
    </submittedName>
</protein>
<feature type="domain" description="Metallo-beta-lactamase" evidence="5">
    <location>
        <begin position="21"/>
        <end position="198"/>
    </location>
</feature>
<dbReference type="Gene3D" id="3.60.15.10">
    <property type="entry name" value="Ribonuclease Z/Hydroxyacylglutathione hydrolase-like"/>
    <property type="match status" value="1"/>
</dbReference>
<dbReference type="SUPFAM" id="SSF56281">
    <property type="entry name" value="Metallo-hydrolase/oxidoreductase"/>
    <property type="match status" value="1"/>
</dbReference>
<dbReference type="SMART" id="SM00849">
    <property type="entry name" value="Lactamase_B"/>
    <property type="match status" value="1"/>
</dbReference>
<dbReference type="CDD" id="cd06262">
    <property type="entry name" value="metallo-hydrolase-like_MBL-fold"/>
    <property type="match status" value="1"/>
</dbReference>
<evidence type="ECO:0000313" key="6">
    <source>
        <dbReference type="EMBL" id="SET36873.1"/>
    </source>
</evidence>
<evidence type="ECO:0000256" key="1">
    <source>
        <dbReference type="ARBA" id="ARBA00001947"/>
    </source>
</evidence>
<dbReference type="STRING" id="29364.SAMN04487772_11712"/>
<keyword evidence="2" id="KW-0479">Metal-binding</keyword>
<evidence type="ECO:0000256" key="4">
    <source>
        <dbReference type="ARBA" id="ARBA00022833"/>
    </source>
</evidence>
<keyword evidence="3" id="KW-0378">Hydrolase</keyword>
<dbReference type="InterPro" id="IPR051453">
    <property type="entry name" value="MBL_Glyoxalase_II"/>
</dbReference>
<keyword evidence="4" id="KW-0862">Zinc</keyword>
<comment type="cofactor">
    <cofactor evidence="1">
        <name>Zn(2+)</name>
        <dbReference type="ChEBI" id="CHEBI:29105"/>
    </cofactor>
</comment>
<dbReference type="InterPro" id="IPR036866">
    <property type="entry name" value="RibonucZ/Hydroxyglut_hydro"/>
</dbReference>
<evidence type="ECO:0000259" key="5">
    <source>
        <dbReference type="SMART" id="SM00849"/>
    </source>
</evidence>
<reference evidence="6 7" key="1">
    <citation type="submission" date="2016-10" db="EMBL/GenBank/DDBJ databases">
        <authorList>
            <person name="de Groot N.N."/>
        </authorList>
    </citation>
    <scope>NUCLEOTIDE SEQUENCE [LARGE SCALE GENOMIC DNA]</scope>
    <source>
        <strain evidence="6 7">DSM 1801</strain>
    </source>
</reference>